<dbReference type="GO" id="GO:0005524">
    <property type="term" value="F:ATP binding"/>
    <property type="evidence" value="ECO:0007669"/>
    <property type="project" value="UniProtKB-KW"/>
</dbReference>
<keyword evidence="7" id="KW-0175">Coiled coil</keyword>
<dbReference type="CDD" id="cd00082">
    <property type="entry name" value="HisKA"/>
    <property type="match status" value="1"/>
</dbReference>
<dbReference type="AlphaFoldDB" id="A0A3B0RHL9"/>
<keyword evidence="1" id="KW-0597">Phosphoprotein</keyword>
<sequence length="449" mass="50170">MRKSSVKNISTTIADNKYSYAKRQDKTPRPPLLLKTNTNRSAAHQRASDRTTLSQKILASITEAFILTDDKGLIKDTNKKLLDLLDYSAGELKGSPLNLILKERSSFDDIAEKTSSVREGSFNATLKARSKVLIPVDLSIVPYTDGTTGSCYTIILAKDLREKNSLSRELEQTKKDLSESISSLKEFREGVLYMLKNLDHSEKELQATNLELRETQAQLVQTTKLKALGELTAGLAHELNQPLTVIRGISQHLIRDFDEGSPQIGKLRFINSATKKMEKTISHLKAFSRLDDEVMININLNNIINNSLLLILEILRSKHINVKLDLREIPQVKGRPNRLEQVIINIITNARDAMPEGGTIEVASSATEIHGVRYATVTFKDTGYGIPEAIKERIFEPFFTTKDVNEGTGLGLSISYGIIKDHRGDIWFESSKDGTTFHISIPASSEDYI</sequence>
<dbReference type="PROSITE" id="PS50109">
    <property type="entry name" value="HIS_KIN"/>
    <property type="match status" value="1"/>
</dbReference>
<keyword evidence="6" id="KW-0902">Two-component regulatory system</keyword>
<dbReference type="InterPro" id="IPR035965">
    <property type="entry name" value="PAS-like_dom_sf"/>
</dbReference>
<keyword evidence="5" id="KW-0067">ATP-binding</keyword>
<dbReference type="InterPro" id="IPR003661">
    <property type="entry name" value="HisK_dim/P_dom"/>
</dbReference>
<evidence type="ECO:0000256" key="6">
    <source>
        <dbReference type="ARBA" id="ARBA00023012"/>
    </source>
</evidence>
<evidence type="ECO:0000256" key="5">
    <source>
        <dbReference type="ARBA" id="ARBA00022840"/>
    </source>
</evidence>
<evidence type="ECO:0000256" key="4">
    <source>
        <dbReference type="ARBA" id="ARBA00022777"/>
    </source>
</evidence>
<dbReference type="PANTHER" id="PTHR43065">
    <property type="entry name" value="SENSOR HISTIDINE KINASE"/>
    <property type="match status" value="1"/>
</dbReference>
<dbReference type="Gene3D" id="3.30.565.10">
    <property type="entry name" value="Histidine kinase-like ATPase, C-terminal domain"/>
    <property type="match status" value="1"/>
</dbReference>
<accession>A0A3B0RHL9</accession>
<feature type="domain" description="Histidine kinase" evidence="9">
    <location>
        <begin position="234"/>
        <end position="445"/>
    </location>
</feature>
<proteinExistence type="predicted"/>
<dbReference type="SMART" id="SM00091">
    <property type="entry name" value="PAS"/>
    <property type="match status" value="1"/>
</dbReference>
<dbReference type="InterPro" id="IPR036890">
    <property type="entry name" value="HATPase_C_sf"/>
</dbReference>
<dbReference type="SMART" id="SM00388">
    <property type="entry name" value="HisKA"/>
    <property type="match status" value="1"/>
</dbReference>
<dbReference type="InterPro" id="IPR005467">
    <property type="entry name" value="His_kinase_dom"/>
</dbReference>
<dbReference type="Pfam" id="PF02518">
    <property type="entry name" value="HATPase_c"/>
    <property type="match status" value="1"/>
</dbReference>
<organism evidence="10">
    <name type="scientific">hydrothermal vent metagenome</name>
    <dbReference type="NCBI Taxonomy" id="652676"/>
    <lineage>
        <taxon>unclassified sequences</taxon>
        <taxon>metagenomes</taxon>
        <taxon>ecological metagenomes</taxon>
    </lineage>
</organism>
<feature type="region of interest" description="Disordered" evidence="8">
    <location>
        <begin position="17"/>
        <end position="48"/>
    </location>
</feature>
<dbReference type="PRINTS" id="PR00344">
    <property type="entry name" value="BCTRLSENSOR"/>
</dbReference>
<evidence type="ECO:0000256" key="1">
    <source>
        <dbReference type="ARBA" id="ARBA00022553"/>
    </source>
</evidence>
<dbReference type="SMART" id="SM00387">
    <property type="entry name" value="HATPase_c"/>
    <property type="match status" value="1"/>
</dbReference>
<dbReference type="SUPFAM" id="SSF55785">
    <property type="entry name" value="PYP-like sensor domain (PAS domain)"/>
    <property type="match status" value="1"/>
</dbReference>
<dbReference type="NCBIfam" id="TIGR00229">
    <property type="entry name" value="sensory_box"/>
    <property type="match status" value="1"/>
</dbReference>
<dbReference type="Pfam" id="PF00512">
    <property type="entry name" value="HisKA"/>
    <property type="match status" value="1"/>
</dbReference>
<evidence type="ECO:0000256" key="7">
    <source>
        <dbReference type="SAM" id="Coils"/>
    </source>
</evidence>
<keyword evidence="4" id="KW-0418">Kinase</keyword>
<dbReference type="InterPro" id="IPR036097">
    <property type="entry name" value="HisK_dim/P_sf"/>
</dbReference>
<dbReference type="InterPro" id="IPR003594">
    <property type="entry name" value="HATPase_dom"/>
</dbReference>
<dbReference type="SUPFAM" id="SSF47384">
    <property type="entry name" value="Homodimeric domain of signal transducing histidine kinase"/>
    <property type="match status" value="1"/>
</dbReference>
<evidence type="ECO:0000256" key="8">
    <source>
        <dbReference type="SAM" id="MobiDB-lite"/>
    </source>
</evidence>
<dbReference type="Gene3D" id="3.30.450.20">
    <property type="entry name" value="PAS domain"/>
    <property type="match status" value="1"/>
</dbReference>
<dbReference type="InterPro" id="IPR000014">
    <property type="entry name" value="PAS"/>
</dbReference>
<dbReference type="PANTHER" id="PTHR43065:SF10">
    <property type="entry name" value="PEROXIDE STRESS-ACTIVATED HISTIDINE KINASE MAK3"/>
    <property type="match status" value="1"/>
</dbReference>
<protein>
    <recommendedName>
        <fullName evidence="9">Histidine kinase domain-containing protein</fullName>
    </recommendedName>
</protein>
<evidence type="ECO:0000313" key="10">
    <source>
        <dbReference type="EMBL" id="VAV84163.1"/>
    </source>
</evidence>
<dbReference type="SUPFAM" id="SSF55874">
    <property type="entry name" value="ATPase domain of HSP90 chaperone/DNA topoisomerase II/histidine kinase"/>
    <property type="match status" value="1"/>
</dbReference>
<feature type="coiled-coil region" evidence="7">
    <location>
        <begin position="156"/>
        <end position="218"/>
    </location>
</feature>
<keyword evidence="3" id="KW-0547">Nucleotide-binding</keyword>
<dbReference type="EMBL" id="UOEA01000060">
    <property type="protein sequence ID" value="VAV84163.1"/>
    <property type="molecule type" value="Genomic_DNA"/>
</dbReference>
<dbReference type="Pfam" id="PF13426">
    <property type="entry name" value="PAS_9"/>
    <property type="match status" value="1"/>
</dbReference>
<dbReference type="Gene3D" id="1.10.287.130">
    <property type="match status" value="1"/>
</dbReference>
<evidence type="ECO:0000256" key="3">
    <source>
        <dbReference type="ARBA" id="ARBA00022741"/>
    </source>
</evidence>
<evidence type="ECO:0000259" key="9">
    <source>
        <dbReference type="PROSITE" id="PS50109"/>
    </source>
</evidence>
<gene>
    <name evidence="10" type="ORF">MNBD_DELTA01-789</name>
</gene>
<dbReference type="GO" id="GO:0000155">
    <property type="term" value="F:phosphorelay sensor kinase activity"/>
    <property type="evidence" value="ECO:0007669"/>
    <property type="project" value="InterPro"/>
</dbReference>
<keyword evidence="2" id="KW-0808">Transferase</keyword>
<reference evidence="10" key="1">
    <citation type="submission" date="2018-06" db="EMBL/GenBank/DDBJ databases">
        <authorList>
            <person name="Zhirakovskaya E."/>
        </authorList>
    </citation>
    <scope>NUCLEOTIDE SEQUENCE</scope>
</reference>
<evidence type="ECO:0000256" key="2">
    <source>
        <dbReference type="ARBA" id="ARBA00022679"/>
    </source>
</evidence>
<dbReference type="InterPro" id="IPR004358">
    <property type="entry name" value="Sig_transdc_His_kin-like_C"/>
</dbReference>
<name>A0A3B0RHL9_9ZZZZ</name>